<accession>A0A8H5GGW6</accession>
<feature type="domain" description="CSC1/OSCA1-like 7TM region" evidence="2">
    <location>
        <begin position="500"/>
        <end position="556"/>
    </location>
</feature>
<feature type="compositionally biased region" description="Polar residues" evidence="1">
    <location>
        <begin position="297"/>
        <end position="308"/>
    </location>
</feature>
<evidence type="ECO:0000256" key="1">
    <source>
        <dbReference type="SAM" id="MobiDB-lite"/>
    </source>
</evidence>
<feature type="region of interest" description="Disordered" evidence="1">
    <location>
        <begin position="1"/>
        <end position="112"/>
    </location>
</feature>
<keyword evidence="4" id="KW-1185">Reference proteome</keyword>
<dbReference type="AlphaFoldDB" id="A0A8H5GGW6"/>
<dbReference type="GO" id="GO:0016020">
    <property type="term" value="C:membrane"/>
    <property type="evidence" value="ECO:0007669"/>
    <property type="project" value="InterPro"/>
</dbReference>
<evidence type="ECO:0000313" key="3">
    <source>
        <dbReference type="EMBL" id="KAF5364570.1"/>
    </source>
</evidence>
<evidence type="ECO:0000259" key="2">
    <source>
        <dbReference type="Pfam" id="PF02714"/>
    </source>
</evidence>
<feature type="compositionally biased region" description="Polar residues" evidence="1">
    <location>
        <begin position="1"/>
        <end position="14"/>
    </location>
</feature>
<comment type="caution">
    <text evidence="3">The sequence shown here is derived from an EMBL/GenBank/DDBJ whole genome shotgun (WGS) entry which is preliminary data.</text>
</comment>
<dbReference type="InterPro" id="IPR003864">
    <property type="entry name" value="CSC1/OSCA1-like_7TM"/>
</dbReference>
<feature type="region of interest" description="Disordered" evidence="1">
    <location>
        <begin position="292"/>
        <end position="313"/>
    </location>
</feature>
<evidence type="ECO:0000313" key="4">
    <source>
        <dbReference type="Proteomes" id="UP000559256"/>
    </source>
</evidence>
<organism evidence="3 4">
    <name type="scientific">Tetrapyrgos nigripes</name>
    <dbReference type="NCBI Taxonomy" id="182062"/>
    <lineage>
        <taxon>Eukaryota</taxon>
        <taxon>Fungi</taxon>
        <taxon>Dikarya</taxon>
        <taxon>Basidiomycota</taxon>
        <taxon>Agaricomycotina</taxon>
        <taxon>Agaricomycetes</taxon>
        <taxon>Agaricomycetidae</taxon>
        <taxon>Agaricales</taxon>
        <taxon>Marasmiineae</taxon>
        <taxon>Marasmiaceae</taxon>
        <taxon>Tetrapyrgos</taxon>
    </lineage>
</organism>
<dbReference type="EMBL" id="JAACJM010000032">
    <property type="protein sequence ID" value="KAF5364570.1"/>
    <property type="molecule type" value="Genomic_DNA"/>
</dbReference>
<proteinExistence type="predicted"/>
<dbReference type="Pfam" id="PF02714">
    <property type="entry name" value="RSN1_7TM"/>
    <property type="match status" value="1"/>
</dbReference>
<sequence>MHSTTPATTRNNSKAGGAPLVPEYQDSSTSDTSPSPNDLLLTKTLPDESTSEEDTSTKSNDQEPSSKSPDQDPPRPKSPPHRPKSPSSDSSDSDSEPTMSSNMPTAAWTPPDYGKLPKVHVCPVEPHDYTGIMTSIAYYFSAKGISDTKTEQARNAIASCFHAPESHDFFNSGRTRLLALSEAEYQRELIEHLLGINWVDKVAKLRGAVNQSEVCDQSFSALLEKIVAYNDMLKDTPRYLSNAQLQELKDDMEYSAWVKVVKTFDKAYRAVEKPKMDQVNALQLRIAELEKEKGQKRANTSSHYSNDQSRSRPFTDYRHNASAALSAGSSSSSGKLLPTRMRDIFENKEQKQIYMDGEICTRCRNWFAGHRGNQCSTSCNLSVPYCDLTKNDLVLAKQIHQRSKAPITMDAVLKYKSNAVAAVIPETSSAPIEDIDAFLNDQYSSIKDCSALDDWVAAGGLTEAIEAIINNPTLMLQSLANRLPGASVFFLSYMVTQGMTLRQVFAVTFRMPSIDFGETLPQLSLLATITFAYSVLNPLINFLAFVSYIMMYIACKFFDQQQLWLKE</sequence>
<dbReference type="Proteomes" id="UP000559256">
    <property type="component" value="Unassembled WGS sequence"/>
</dbReference>
<name>A0A8H5GGW6_9AGAR</name>
<dbReference type="OrthoDB" id="1076608at2759"/>
<reference evidence="3 4" key="1">
    <citation type="journal article" date="2020" name="ISME J.">
        <title>Uncovering the hidden diversity of litter-decomposition mechanisms in mushroom-forming fungi.</title>
        <authorList>
            <person name="Floudas D."/>
            <person name="Bentzer J."/>
            <person name="Ahren D."/>
            <person name="Johansson T."/>
            <person name="Persson P."/>
            <person name="Tunlid A."/>
        </authorList>
    </citation>
    <scope>NUCLEOTIDE SEQUENCE [LARGE SCALE GENOMIC DNA]</scope>
    <source>
        <strain evidence="3 4">CBS 291.85</strain>
    </source>
</reference>
<protein>
    <recommendedName>
        <fullName evidence="2">CSC1/OSCA1-like 7TM region domain-containing protein</fullName>
    </recommendedName>
</protein>
<feature type="compositionally biased region" description="Low complexity" evidence="1">
    <location>
        <begin position="26"/>
        <end position="36"/>
    </location>
</feature>
<gene>
    <name evidence="3" type="ORF">D9758_005528</name>
</gene>